<dbReference type="SUPFAM" id="SSF54637">
    <property type="entry name" value="Thioesterase/thiol ester dehydrase-isomerase"/>
    <property type="match status" value="1"/>
</dbReference>
<comment type="caution">
    <text evidence="1">The sequence shown here is derived from an EMBL/GenBank/DDBJ whole genome shotgun (WGS) entry which is preliminary data.</text>
</comment>
<dbReference type="CDD" id="cd00586">
    <property type="entry name" value="4HBT"/>
    <property type="match status" value="1"/>
</dbReference>
<dbReference type="RefSeq" id="WP_036717462.1">
    <property type="nucleotide sequence ID" value="NZ_JRKS01000010.1"/>
</dbReference>
<dbReference type="EMBL" id="JRKS01000010">
    <property type="protein sequence ID" value="KGJ08373.1"/>
    <property type="molecule type" value="Genomic_DNA"/>
</dbReference>
<dbReference type="STRING" id="690417.IC63_05005"/>
<evidence type="ECO:0000313" key="2">
    <source>
        <dbReference type="Proteomes" id="UP000029917"/>
    </source>
</evidence>
<proteinExistence type="predicted"/>
<dbReference type="InterPro" id="IPR029069">
    <property type="entry name" value="HotDog_dom_sf"/>
</dbReference>
<evidence type="ECO:0000313" key="1">
    <source>
        <dbReference type="EMBL" id="KGJ08373.1"/>
    </source>
</evidence>
<accession>A0A099FDP1</accession>
<dbReference type="Proteomes" id="UP000029917">
    <property type="component" value="Unassembled WGS sequence"/>
</dbReference>
<reference evidence="1 2" key="2">
    <citation type="submission" date="2014-10" db="EMBL/GenBank/DDBJ databases">
        <title>Paracoccus sanguinis sp. nov., isolated from clinical specimens of New York State patients.</title>
        <authorList>
            <person name="Mingle L.A."/>
            <person name="Cole J.A."/>
            <person name="Lapierre P."/>
            <person name="Musser K.A."/>
        </authorList>
    </citation>
    <scope>NUCLEOTIDE SEQUENCE [LARGE SCALE GENOMIC DNA]</scope>
    <source>
        <strain evidence="1 2">HAMBI 3106</strain>
    </source>
</reference>
<gene>
    <name evidence="1" type="ORF">IC63_05005</name>
</gene>
<dbReference type="PANTHER" id="PTHR12475:SF4">
    <property type="entry name" value="PROTEIN THEM6"/>
    <property type="match status" value="1"/>
</dbReference>
<reference evidence="1 2" key="1">
    <citation type="submission" date="2014-09" db="EMBL/GenBank/DDBJ databases">
        <authorList>
            <person name="McGinnis J.M."/>
            <person name="Wolfgang W.J."/>
        </authorList>
    </citation>
    <scope>NUCLEOTIDE SEQUENCE [LARGE SCALE GENOMIC DNA]</scope>
    <source>
        <strain evidence="1 2">HAMBI 3106</strain>
    </source>
</reference>
<dbReference type="Pfam" id="PF13279">
    <property type="entry name" value="4HBT_2"/>
    <property type="match status" value="1"/>
</dbReference>
<dbReference type="OrthoDB" id="3727779at2"/>
<name>A0A099FDP1_9RHOB</name>
<dbReference type="InterPro" id="IPR051490">
    <property type="entry name" value="THEM6_lcsJ_thioesterase"/>
</dbReference>
<organism evidence="1 2">
    <name type="scientific">Paracoccus sphaerophysae</name>
    <dbReference type="NCBI Taxonomy" id="690417"/>
    <lineage>
        <taxon>Bacteria</taxon>
        <taxon>Pseudomonadati</taxon>
        <taxon>Pseudomonadota</taxon>
        <taxon>Alphaproteobacteria</taxon>
        <taxon>Rhodobacterales</taxon>
        <taxon>Paracoccaceae</taxon>
        <taxon>Paracoccus</taxon>
    </lineage>
</organism>
<protein>
    <submittedName>
        <fullName evidence="1">Thioeseterase</fullName>
    </submittedName>
</protein>
<keyword evidence="2" id="KW-1185">Reference proteome</keyword>
<dbReference type="PANTHER" id="PTHR12475">
    <property type="match status" value="1"/>
</dbReference>
<sequence>MYPLIRFAREVMAARRAPHLPPLGAHVSTHRVWPWDLDPWWELNNGRTLTLYDLGRIPMAIRLGITDTLRDKGWGFTVAGNSVRYRKRIQLFHRFTQVSRTLGWDDRFVYMEQSMWIERECANHMLLRVAIVGGGRKGIVPPSEFMAALGHHGPAPELPGWVRAWIEADAQRPWPPVLPEGVTPRTDDLPA</sequence>
<dbReference type="AlphaFoldDB" id="A0A099FDP1"/>
<dbReference type="Gene3D" id="3.10.129.10">
    <property type="entry name" value="Hotdog Thioesterase"/>
    <property type="match status" value="1"/>
</dbReference>